<dbReference type="EMBL" id="CAUJNA010000036">
    <property type="protein sequence ID" value="CAJ1370773.1"/>
    <property type="molecule type" value="Genomic_DNA"/>
</dbReference>
<proteinExistence type="predicted"/>
<name>A0AA36HM76_9DINO</name>
<reference evidence="1" key="1">
    <citation type="submission" date="2023-08" db="EMBL/GenBank/DDBJ databases">
        <authorList>
            <person name="Chen Y."/>
            <person name="Shah S."/>
            <person name="Dougan E. K."/>
            <person name="Thang M."/>
            <person name="Chan C."/>
        </authorList>
    </citation>
    <scope>NUCLEOTIDE SEQUENCE</scope>
</reference>
<keyword evidence="2" id="KW-1185">Reference proteome</keyword>
<organism evidence="1 2">
    <name type="scientific">Effrenium voratum</name>
    <dbReference type="NCBI Taxonomy" id="2562239"/>
    <lineage>
        <taxon>Eukaryota</taxon>
        <taxon>Sar</taxon>
        <taxon>Alveolata</taxon>
        <taxon>Dinophyceae</taxon>
        <taxon>Suessiales</taxon>
        <taxon>Symbiodiniaceae</taxon>
        <taxon>Effrenium</taxon>
    </lineage>
</organism>
<evidence type="ECO:0000313" key="1">
    <source>
        <dbReference type="EMBL" id="CAJ1370773.1"/>
    </source>
</evidence>
<dbReference type="Proteomes" id="UP001178507">
    <property type="component" value="Unassembled WGS sequence"/>
</dbReference>
<evidence type="ECO:0000313" key="2">
    <source>
        <dbReference type="Proteomes" id="UP001178507"/>
    </source>
</evidence>
<protein>
    <submittedName>
        <fullName evidence="1">Uncharacterized protein</fullName>
    </submittedName>
</protein>
<sequence>MKLRCDAVGPDFGAKFMAVLQSSMNLTPDSEETNTRKCQRLTAALKHFPLSSLLALLVQGEQDGVRDLWAGIAELRASGLLEACAGSESELFGSELFQTQ</sequence>
<gene>
    <name evidence="1" type="ORF">EVOR1521_LOCUS1267</name>
</gene>
<dbReference type="AlphaFoldDB" id="A0AA36HM76"/>
<comment type="caution">
    <text evidence="1">The sequence shown here is derived from an EMBL/GenBank/DDBJ whole genome shotgun (WGS) entry which is preliminary data.</text>
</comment>
<accession>A0AA36HM76</accession>